<keyword evidence="2 3" id="KW-1133">Transmembrane helix</keyword>
<gene>
    <name evidence="4" type="ORF">DTK66_03395</name>
</gene>
<dbReference type="RefSeq" id="WP_191667786.1">
    <property type="nucleotide sequence ID" value="NZ_QORN01000010.1"/>
</dbReference>
<feature type="transmembrane region" description="Helical" evidence="3">
    <location>
        <begin position="12"/>
        <end position="32"/>
    </location>
</feature>
<feature type="transmembrane region" description="Helical" evidence="3">
    <location>
        <begin position="109"/>
        <end position="133"/>
    </location>
</feature>
<keyword evidence="5" id="KW-1185">Reference proteome</keyword>
<protein>
    <submittedName>
        <fullName evidence="4">ECF transporter S component</fullName>
    </submittedName>
</protein>
<dbReference type="EMBL" id="QORN01000010">
    <property type="protein sequence ID" value="MBD5806169.1"/>
    <property type="molecule type" value="Genomic_DNA"/>
</dbReference>
<evidence type="ECO:0000256" key="2">
    <source>
        <dbReference type="ARBA" id="ARBA00022989"/>
    </source>
</evidence>
<evidence type="ECO:0000256" key="1">
    <source>
        <dbReference type="ARBA" id="ARBA00022692"/>
    </source>
</evidence>
<dbReference type="Pfam" id="PF07155">
    <property type="entry name" value="ECF-ribofla_trS"/>
    <property type="match status" value="1"/>
</dbReference>
<comment type="caution">
    <text evidence="4">The sequence shown here is derived from an EMBL/GenBank/DDBJ whole genome shotgun (WGS) entry which is preliminary data.</text>
</comment>
<evidence type="ECO:0000313" key="4">
    <source>
        <dbReference type="EMBL" id="MBD5806169.1"/>
    </source>
</evidence>
<proteinExistence type="predicted"/>
<dbReference type="InterPro" id="IPR009825">
    <property type="entry name" value="ECF_substrate-spec-like"/>
</dbReference>
<evidence type="ECO:0000313" key="5">
    <source>
        <dbReference type="Proteomes" id="UP000704341"/>
    </source>
</evidence>
<dbReference type="Proteomes" id="UP000704341">
    <property type="component" value="Unassembled WGS sequence"/>
</dbReference>
<sequence>MESSTIKLRRSVVAAMLLALTIVLGRFFLIPIPWTHGNVNLCDAGVFIAAMLLGPGAGGIVGGFGGLFLDLISGFPQDALFSFVAHGLEGFISGWLYKKYGNTSWGKWIAILTGTIIMIAIYFICNTVMYHVITGFLSLGSNFIQGMIGGIVALIVIKQLQKHNFNF</sequence>
<dbReference type="PANTHER" id="PTHR37815:SF3">
    <property type="entry name" value="UPF0397 PROTEIN SPR0429"/>
    <property type="match status" value="1"/>
</dbReference>
<dbReference type="PANTHER" id="PTHR37815">
    <property type="entry name" value="UPF0397 PROTEIN BC_2624-RELATED"/>
    <property type="match status" value="1"/>
</dbReference>
<feature type="transmembrane region" description="Helical" evidence="3">
    <location>
        <begin position="44"/>
        <end position="67"/>
    </location>
</feature>
<keyword evidence="1 3" id="KW-0812">Transmembrane</keyword>
<organism evidence="4 5">
    <name type="scientific">Limosilactobacillus walteri</name>
    <dbReference type="NCBI Taxonomy" id="2268022"/>
    <lineage>
        <taxon>Bacteria</taxon>
        <taxon>Bacillati</taxon>
        <taxon>Bacillota</taxon>
        <taxon>Bacilli</taxon>
        <taxon>Lactobacillales</taxon>
        <taxon>Lactobacillaceae</taxon>
        <taxon>Limosilactobacillus</taxon>
    </lineage>
</organism>
<name>A0ABR8P624_9LACO</name>
<evidence type="ECO:0000256" key="3">
    <source>
        <dbReference type="SAM" id="Phobius"/>
    </source>
</evidence>
<accession>A0ABR8P624</accession>
<dbReference type="Gene3D" id="1.10.1760.20">
    <property type="match status" value="1"/>
</dbReference>
<reference evidence="4 5" key="1">
    <citation type="submission" date="2018-07" db="EMBL/GenBank/DDBJ databases">
        <title>Phylogenomic Insights into understanding Host Adaptation of Lactobacillus reuteri by a novel species, Lactobacillus spp. M31.</title>
        <authorList>
            <person name="Sharma S."/>
            <person name="Patil P."/>
            <person name="Korpole S."/>
            <person name="Patil P.B."/>
        </authorList>
    </citation>
    <scope>NUCLEOTIDE SEQUENCE [LARGE SCALE GENOMIC DNA]</scope>
    <source>
        <strain evidence="4 5">M31</strain>
    </source>
</reference>
<keyword evidence="3" id="KW-0472">Membrane</keyword>
<feature type="transmembrane region" description="Helical" evidence="3">
    <location>
        <begin position="139"/>
        <end position="157"/>
    </location>
</feature>